<feature type="transmembrane region" description="Helical" evidence="8">
    <location>
        <begin position="232"/>
        <end position="251"/>
    </location>
</feature>
<keyword evidence="11" id="KW-1185">Reference proteome</keyword>
<feature type="transmembrane region" description="Helical" evidence="8">
    <location>
        <begin position="133"/>
        <end position="152"/>
    </location>
</feature>
<feature type="domain" description="ABC transmembrane type-1" evidence="9">
    <location>
        <begin position="63"/>
        <end position="250"/>
    </location>
</feature>
<evidence type="ECO:0000256" key="8">
    <source>
        <dbReference type="RuleBase" id="RU363032"/>
    </source>
</evidence>
<sequence>MKKVRAFIISFSAFSVLWFLYFPIVIIMWFSFNKDSVSSFPIAHYSMDWYVKLFHNQSMMQAVRVSFFIAISSTIAALIIGIPSAYALHKYNYFGKSLLLKIILLPITLPGIVTGVAMLSFFPMLGIPLSLEAVLIGHTTFLIAIMITQILARFKKLDPYLEMAAFDLGASPLQAFFKVILPNIKTAIIGAVLLSLVLSMDEIPVTFFLISRENTLPIEIYGMMRRGITPEVNAVATLVFLVSSTAIFMSLKFNKEQ</sequence>
<dbReference type="OrthoDB" id="9795403at2"/>
<feature type="transmembrane region" description="Helical" evidence="8">
    <location>
        <begin position="98"/>
        <end position="121"/>
    </location>
</feature>
<dbReference type="Gene3D" id="1.10.3720.10">
    <property type="entry name" value="MetI-like"/>
    <property type="match status" value="1"/>
</dbReference>
<dbReference type="InterPro" id="IPR000515">
    <property type="entry name" value="MetI-like"/>
</dbReference>
<comment type="caution">
    <text evidence="10">The sequence shown here is derived from an EMBL/GenBank/DDBJ whole genome shotgun (WGS) entry which is preliminary data.</text>
</comment>
<evidence type="ECO:0000259" key="9">
    <source>
        <dbReference type="PROSITE" id="PS50928"/>
    </source>
</evidence>
<dbReference type="SUPFAM" id="SSF161098">
    <property type="entry name" value="MetI-like"/>
    <property type="match status" value="1"/>
</dbReference>
<evidence type="ECO:0000256" key="6">
    <source>
        <dbReference type="ARBA" id="ARBA00022989"/>
    </source>
</evidence>
<feature type="transmembrane region" description="Helical" evidence="8">
    <location>
        <begin position="65"/>
        <end position="86"/>
    </location>
</feature>
<dbReference type="PANTHER" id="PTHR43848">
    <property type="entry name" value="PUTRESCINE TRANSPORT SYSTEM PERMEASE PROTEIN POTI"/>
    <property type="match status" value="1"/>
</dbReference>
<evidence type="ECO:0000256" key="3">
    <source>
        <dbReference type="ARBA" id="ARBA00022448"/>
    </source>
</evidence>
<dbReference type="CDD" id="cd06261">
    <property type="entry name" value="TM_PBP2"/>
    <property type="match status" value="1"/>
</dbReference>
<proteinExistence type="inferred from homology"/>
<dbReference type="Proteomes" id="UP000316371">
    <property type="component" value="Unassembled WGS sequence"/>
</dbReference>
<evidence type="ECO:0000256" key="2">
    <source>
        <dbReference type="ARBA" id="ARBA00007069"/>
    </source>
</evidence>
<dbReference type="PROSITE" id="PS50928">
    <property type="entry name" value="ABC_TM1"/>
    <property type="match status" value="1"/>
</dbReference>
<evidence type="ECO:0000313" key="11">
    <source>
        <dbReference type="Proteomes" id="UP000316371"/>
    </source>
</evidence>
<keyword evidence="7 8" id="KW-0472">Membrane</keyword>
<dbReference type="GO" id="GO:0055085">
    <property type="term" value="P:transmembrane transport"/>
    <property type="evidence" value="ECO:0007669"/>
    <property type="project" value="InterPro"/>
</dbReference>
<protein>
    <submittedName>
        <fullName evidence="10">ABC transporter permease</fullName>
    </submittedName>
</protein>
<evidence type="ECO:0000313" key="10">
    <source>
        <dbReference type="EMBL" id="TRX41319.1"/>
    </source>
</evidence>
<gene>
    <name evidence="10" type="ORF">FNW21_04260</name>
</gene>
<dbReference type="Pfam" id="PF00528">
    <property type="entry name" value="BPD_transp_1"/>
    <property type="match status" value="1"/>
</dbReference>
<dbReference type="InterPro" id="IPR035906">
    <property type="entry name" value="MetI-like_sf"/>
</dbReference>
<keyword evidence="5 8" id="KW-0812">Transmembrane</keyword>
<comment type="subcellular location">
    <subcellularLocation>
        <location evidence="1 8">Cell membrane</location>
        <topology evidence="1 8">Multi-pass membrane protein</topology>
    </subcellularLocation>
</comment>
<evidence type="ECO:0000256" key="4">
    <source>
        <dbReference type="ARBA" id="ARBA00022475"/>
    </source>
</evidence>
<keyword evidence="4" id="KW-1003">Cell membrane</keyword>
<keyword evidence="6 8" id="KW-1133">Transmembrane helix</keyword>
<dbReference type="AlphaFoldDB" id="A0A553E8D8"/>
<dbReference type="PANTHER" id="PTHR43848:SF2">
    <property type="entry name" value="PUTRESCINE TRANSPORT SYSTEM PERMEASE PROTEIN POTI"/>
    <property type="match status" value="1"/>
</dbReference>
<organism evidence="10 11">
    <name type="scientific">Flavobacterium restrictum</name>
    <dbReference type="NCBI Taxonomy" id="2594428"/>
    <lineage>
        <taxon>Bacteria</taxon>
        <taxon>Pseudomonadati</taxon>
        <taxon>Bacteroidota</taxon>
        <taxon>Flavobacteriia</taxon>
        <taxon>Flavobacteriales</taxon>
        <taxon>Flavobacteriaceae</taxon>
        <taxon>Flavobacterium</taxon>
    </lineage>
</organism>
<dbReference type="EMBL" id="VJZT01000003">
    <property type="protein sequence ID" value="TRX41319.1"/>
    <property type="molecule type" value="Genomic_DNA"/>
</dbReference>
<accession>A0A553E8D8</accession>
<dbReference type="GO" id="GO:0005886">
    <property type="term" value="C:plasma membrane"/>
    <property type="evidence" value="ECO:0007669"/>
    <property type="project" value="UniProtKB-SubCell"/>
</dbReference>
<evidence type="ECO:0000256" key="1">
    <source>
        <dbReference type="ARBA" id="ARBA00004651"/>
    </source>
</evidence>
<dbReference type="RefSeq" id="WP_144255507.1">
    <property type="nucleotide sequence ID" value="NZ_VJZT01000003.1"/>
</dbReference>
<comment type="similarity">
    <text evidence="2">Belongs to the binding-protein-dependent transport system permease family. CysTW subfamily.</text>
</comment>
<reference evidence="10 11" key="1">
    <citation type="submission" date="2019-07" db="EMBL/GenBank/DDBJ databases">
        <title>Novel species of Flavobacterium.</title>
        <authorList>
            <person name="Liu Q."/>
            <person name="Xin Y.-H."/>
        </authorList>
    </citation>
    <scope>NUCLEOTIDE SEQUENCE [LARGE SCALE GENOMIC DNA]</scope>
    <source>
        <strain evidence="10 11">LB1R34</strain>
    </source>
</reference>
<evidence type="ECO:0000256" key="5">
    <source>
        <dbReference type="ARBA" id="ARBA00022692"/>
    </source>
</evidence>
<keyword evidence="3 8" id="KW-0813">Transport</keyword>
<dbReference type="InterPro" id="IPR051789">
    <property type="entry name" value="Bact_Polyamine_Transport"/>
</dbReference>
<feature type="transmembrane region" description="Helical" evidence="8">
    <location>
        <begin position="7"/>
        <end position="32"/>
    </location>
</feature>
<name>A0A553E8D8_9FLAO</name>
<evidence type="ECO:0000256" key="7">
    <source>
        <dbReference type="ARBA" id="ARBA00023136"/>
    </source>
</evidence>